<feature type="non-terminal residue" evidence="1">
    <location>
        <position position="1"/>
    </location>
</feature>
<reference evidence="1 2" key="1">
    <citation type="submission" date="2017-01" db="EMBL/GenBank/DDBJ databases">
        <title>The cable genome- insights into the physiology and evolution of filamentous bacteria capable of sulfide oxidation via long distance electron transfer.</title>
        <authorList>
            <person name="Schreiber L."/>
            <person name="Bjerg J.T."/>
            <person name="Boggild A."/>
            <person name="Van De Vossenberg J."/>
            <person name="Meysman F."/>
            <person name="Nielsen L.P."/>
            <person name="Schramm A."/>
            <person name="Kjeldsen K.U."/>
        </authorList>
    </citation>
    <scope>NUCLEOTIDE SEQUENCE [LARGE SCALE GENOMIC DNA]</scope>
    <source>
        <strain evidence="1">A2</strain>
    </source>
</reference>
<name>A0A3S3QVN8_9BACT</name>
<dbReference type="Proteomes" id="UP000286862">
    <property type="component" value="Unassembled WGS sequence"/>
</dbReference>
<accession>A0A3S3QVN8</accession>
<comment type="caution">
    <text evidence="1">The sequence shown here is derived from an EMBL/GenBank/DDBJ whole genome shotgun (WGS) entry which is preliminary data.</text>
</comment>
<dbReference type="AlphaFoldDB" id="A0A3S3QVN8"/>
<dbReference type="EMBL" id="MTKQ01000037">
    <property type="protein sequence ID" value="RWX48985.1"/>
    <property type="molecule type" value="Genomic_DNA"/>
</dbReference>
<sequence length="39" mass="4661">ENIWSVRVTLAYRAPGVLDEDTVTWFWIGNHDKYEQFFG</sequence>
<evidence type="ECO:0000313" key="1">
    <source>
        <dbReference type="EMBL" id="RWX48985.1"/>
    </source>
</evidence>
<protein>
    <submittedName>
        <fullName evidence="1">Uncharacterized protein</fullName>
    </submittedName>
</protein>
<gene>
    <name evidence="1" type="ORF">VT99_10375</name>
</gene>
<proteinExistence type="predicted"/>
<evidence type="ECO:0000313" key="2">
    <source>
        <dbReference type="Proteomes" id="UP000286862"/>
    </source>
</evidence>
<organism evidence="1 2">
    <name type="scientific">Candidatus Electrothrix marina</name>
    <dbReference type="NCBI Taxonomy" id="1859130"/>
    <lineage>
        <taxon>Bacteria</taxon>
        <taxon>Pseudomonadati</taxon>
        <taxon>Thermodesulfobacteriota</taxon>
        <taxon>Desulfobulbia</taxon>
        <taxon>Desulfobulbales</taxon>
        <taxon>Desulfobulbaceae</taxon>
        <taxon>Candidatus Electrothrix</taxon>
    </lineage>
</organism>